<feature type="signal peptide" evidence="1">
    <location>
        <begin position="1"/>
        <end position="24"/>
    </location>
</feature>
<dbReference type="RefSeq" id="WP_159804649.1">
    <property type="nucleotide sequence ID" value="NZ_BLJE01000001.1"/>
</dbReference>
<reference evidence="2 3" key="1">
    <citation type="submission" date="2019-12" db="EMBL/GenBank/DDBJ databases">
        <title>Litoreibacter badius sp. nov., a novel bacteriochlorophyll a-containing bacterium in the genus Litoreibacter.</title>
        <authorList>
            <person name="Kanamuro M."/>
            <person name="Takabe Y."/>
            <person name="Mori K."/>
            <person name="Takaichi S."/>
            <person name="Hanada S."/>
        </authorList>
    </citation>
    <scope>NUCLEOTIDE SEQUENCE [LARGE SCALE GENOMIC DNA]</scope>
    <source>
        <strain evidence="2 3">K6</strain>
    </source>
</reference>
<dbReference type="AlphaFoldDB" id="A0A6N6JBT5"/>
<accession>A0A6N6JBT5</accession>
<comment type="caution">
    <text evidence="2">The sequence shown here is derived from an EMBL/GenBank/DDBJ whole genome shotgun (WGS) entry which is preliminary data.</text>
</comment>
<gene>
    <name evidence="2" type="ORF">KIN_08170</name>
</gene>
<dbReference type="Proteomes" id="UP000436822">
    <property type="component" value="Unassembled WGS sequence"/>
</dbReference>
<evidence type="ECO:0008006" key="4">
    <source>
        <dbReference type="Google" id="ProtNLM"/>
    </source>
</evidence>
<dbReference type="EMBL" id="BLJE01000001">
    <property type="protein sequence ID" value="GFE63743.1"/>
    <property type="molecule type" value="Genomic_DNA"/>
</dbReference>
<dbReference type="OrthoDB" id="7862379at2"/>
<protein>
    <recommendedName>
        <fullName evidence="4">Lipoprotein</fullName>
    </recommendedName>
</protein>
<dbReference type="PROSITE" id="PS51257">
    <property type="entry name" value="PROKAR_LIPOPROTEIN"/>
    <property type="match status" value="1"/>
</dbReference>
<feature type="chain" id="PRO_5026672105" description="Lipoprotein" evidence="1">
    <location>
        <begin position="25"/>
        <end position="193"/>
    </location>
</feature>
<keyword evidence="1" id="KW-0732">Signal</keyword>
<organism evidence="2 3">
    <name type="scientific">Litoreibacter roseus</name>
    <dbReference type="NCBI Taxonomy" id="2601869"/>
    <lineage>
        <taxon>Bacteria</taxon>
        <taxon>Pseudomonadati</taxon>
        <taxon>Pseudomonadota</taxon>
        <taxon>Alphaproteobacteria</taxon>
        <taxon>Rhodobacterales</taxon>
        <taxon>Roseobacteraceae</taxon>
        <taxon>Litoreibacter</taxon>
    </lineage>
</organism>
<proteinExistence type="predicted"/>
<evidence type="ECO:0000256" key="1">
    <source>
        <dbReference type="SAM" id="SignalP"/>
    </source>
</evidence>
<evidence type="ECO:0000313" key="2">
    <source>
        <dbReference type="EMBL" id="GFE63743.1"/>
    </source>
</evidence>
<name>A0A6N6JBT5_9RHOB</name>
<keyword evidence="3" id="KW-1185">Reference proteome</keyword>
<evidence type="ECO:0000313" key="3">
    <source>
        <dbReference type="Proteomes" id="UP000436822"/>
    </source>
</evidence>
<sequence>MLKAAIRTCLCISVLAGCSSITPAGLGAAIRLDPVGTPPGDLTVAVSVPDALGLRDGDAEFRLAFVPDDPNAADPVNVTVPLNIREGTTGPRTAAADEAIYVLGFSAQNADLIAAAQDRIKALKDQQIAGNGQLSITVEGGCLKRSLDGRLPVSTWLRTDPEAGFVPLTRRVDLFDALPREERAQLEAKLVPC</sequence>